<dbReference type="GO" id="GO:0006412">
    <property type="term" value="P:translation"/>
    <property type="evidence" value="ECO:0007669"/>
    <property type="project" value="UniProtKB-UniRule"/>
</dbReference>
<dbReference type="Proteomes" id="UP000236454">
    <property type="component" value="Unassembled WGS sequence"/>
</dbReference>
<dbReference type="InterPro" id="IPR020814">
    <property type="entry name" value="Ribosomal_S6_plastid/chlpt"/>
</dbReference>
<keyword evidence="3 6" id="KW-0687">Ribonucleoprotein</keyword>
<comment type="similarity">
    <text evidence="1 6">Belongs to the bacterial ribosomal protein bS6 family.</text>
</comment>
<evidence type="ECO:0000256" key="5">
    <source>
        <dbReference type="ARBA" id="ARBA00035294"/>
    </source>
</evidence>
<evidence type="ECO:0000313" key="7">
    <source>
        <dbReference type="EMBL" id="SFT76179.1"/>
    </source>
</evidence>
<evidence type="ECO:0000256" key="3">
    <source>
        <dbReference type="ARBA" id="ARBA00023274"/>
    </source>
</evidence>
<dbReference type="EMBL" id="FPAS01000003">
    <property type="protein sequence ID" value="SFT76179.1"/>
    <property type="molecule type" value="Genomic_DNA"/>
</dbReference>
<evidence type="ECO:0000256" key="6">
    <source>
        <dbReference type="HAMAP-Rule" id="MF_00360"/>
    </source>
</evidence>
<organism evidence="7 8">
    <name type="scientific">Lishizhenia tianjinensis</name>
    <dbReference type="NCBI Taxonomy" id="477690"/>
    <lineage>
        <taxon>Bacteria</taxon>
        <taxon>Pseudomonadati</taxon>
        <taxon>Bacteroidota</taxon>
        <taxon>Flavobacteriia</taxon>
        <taxon>Flavobacteriales</taxon>
        <taxon>Crocinitomicaceae</taxon>
        <taxon>Lishizhenia</taxon>
    </lineage>
</organism>
<dbReference type="STRING" id="477690.SAMN05216474_2235"/>
<evidence type="ECO:0000256" key="1">
    <source>
        <dbReference type="ARBA" id="ARBA00009512"/>
    </source>
</evidence>
<dbReference type="HAMAP" id="MF_00360">
    <property type="entry name" value="Ribosomal_bS6"/>
    <property type="match status" value="1"/>
</dbReference>
<dbReference type="Gene3D" id="3.30.70.60">
    <property type="match status" value="1"/>
</dbReference>
<gene>
    <name evidence="6" type="primary">rpsF</name>
    <name evidence="7" type="ORF">SAMN05216474_2235</name>
</gene>
<dbReference type="GO" id="GO:0070181">
    <property type="term" value="F:small ribosomal subunit rRNA binding"/>
    <property type="evidence" value="ECO:0007669"/>
    <property type="project" value="TreeGrafter"/>
</dbReference>
<name>A0A1I7AMK3_9FLAO</name>
<protein>
    <recommendedName>
        <fullName evidence="5 6">Small ribosomal subunit protein bS6</fullName>
    </recommendedName>
</protein>
<reference evidence="7 8" key="1">
    <citation type="submission" date="2016-10" db="EMBL/GenBank/DDBJ databases">
        <authorList>
            <person name="de Groot N.N."/>
        </authorList>
    </citation>
    <scope>NUCLEOTIDE SEQUENCE [LARGE SCALE GENOMIC DNA]</scope>
    <source>
        <strain evidence="7 8">CGMCC 1.7005</strain>
    </source>
</reference>
<dbReference type="PANTHER" id="PTHR21011">
    <property type="entry name" value="MITOCHONDRIAL 28S RIBOSOMAL PROTEIN S6"/>
    <property type="match status" value="1"/>
</dbReference>
<dbReference type="AlphaFoldDB" id="A0A1I7AMK3"/>
<keyword evidence="6" id="KW-0694">RNA-binding</keyword>
<dbReference type="InterPro" id="IPR035980">
    <property type="entry name" value="Ribosomal_bS6_sf"/>
</dbReference>
<dbReference type="GO" id="GO:0005737">
    <property type="term" value="C:cytoplasm"/>
    <property type="evidence" value="ECO:0007669"/>
    <property type="project" value="UniProtKB-ARBA"/>
</dbReference>
<dbReference type="Pfam" id="PF01250">
    <property type="entry name" value="Ribosomal_S6"/>
    <property type="match status" value="1"/>
</dbReference>
<keyword evidence="6" id="KW-0699">rRNA-binding</keyword>
<dbReference type="SUPFAM" id="SSF54995">
    <property type="entry name" value="Ribosomal protein S6"/>
    <property type="match status" value="1"/>
</dbReference>
<proteinExistence type="inferred from homology"/>
<dbReference type="PANTHER" id="PTHR21011:SF1">
    <property type="entry name" value="SMALL RIBOSOMAL SUBUNIT PROTEIN BS6M"/>
    <property type="match status" value="1"/>
</dbReference>
<dbReference type="InterPro" id="IPR000529">
    <property type="entry name" value="Ribosomal_bS6"/>
</dbReference>
<dbReference type="InterPro" id="IPR014717">
    <property type="entry name" value="Transl_elong_EF1B/ribsomal_bS6"/>
</dbReference>
<keyword evidence="2 6" id="KW-0689">Ribosomal protein</keyword>
<accession>A0A1I7AMK3</accession>
<dbReference type="GO" id="GO:1990904">
    <property type="term" value="C:ribonucleoprotein complex"/>
    <property type="evidence" value="ECO:0007669"/>
    <property type="project" value="UniProtKB-KW"/>
</dbReference>
<evidence type="ECO:0000313" key="8">
    <source>
        <dbReference type="Proteomes" id="UP000236454"/>
    </source>
</evidence>
<dbReference type="GO" id="GO:0005840">
    <property type="term" value="C:ribosome"/>
    <property type="evidence" value="ECO:0007669"/>
    <property type="project" value="UniProtKB-KW"/>
</dbReference>
<dbReference type="NCBIfam" id="TIGR00166">
    <property type="entry name" value="S6"/>
    <property type="match status" value="1"/>
</dbReference>
<dbReference type="CDD" id="cd00473">
    <property type="entry name" value="bS6"/>
    <property type="match status" value="1"/>
</dbReference>
<comment type="function">
    <text evidence="4 6">Binds together with bS18 to 16S ribosomal RNA.</text>
</comment>
<keyword evidence="8" id="KW-1185">Reference proteome</keyword>
<dbReference type="OrthoDB" id="9812702at2"/>
<sequence>MNNYETVFILTPVLSEDQAKEAVKKYEEEIKALGGNVTHSESWGLKKLAYPIQKKTTGFYFMLEFEGEGKEIADLELAFKRDERVMRFLTTKMDKHHKAWADKRRARKSAKAEA</sequence>
<dbReference type="GO" id="GO:0003735">
    <property type="term" value="F:structural constituent of ribosome"/>
    <property type="evidence" value="ECO:0007669"/>
    <property type="project" value="InterPro"/>
</dbReference>
<evidence type="ECO:0000256" key="4">
    <source>
        <dbReference type="ARBA" id="ARBA00035104"/>
    </source>
</evidence>
<dbReference type="RefSeq" id="WP_090249510.1">
    <property type="nucleotide sequence ID" value="NZ_FPAS01000003.1"/>
</dbReference>
<evidence type="ECO:0000256" key="2">
    <source>
        <dbReference type="ARBA" id="ARBA00022980"/>
    </source>
</evidence>